<name>A0ABT1YM59_9BACL</name>
<sequence length="98" mass="11164">MENNDMNRILGIGPEHALADGLTKTLRIGTVKQLQDVGSLYKNNLIRPKHAIFKGEETAITAWVELLNLIFIEGFTREEFNDSLPEQMEDAVERFLFS</sequence>
<evidence type="ECO:0008006" key="3">
    <source>
        <dbReference type="Google" id="ProtNLM"/>
    </source>
</evidence>
<dbReference type="EMBL" id="JANQBD010000015">
    <property type="protein sequence ID" value="MCR8633494.1"/>
    <property type="molecule type" value="Genomic_DNA"/>
</dbReference>
<proteinExistence type="predicted"/>
<comment type="caution">
    <text evidence="1">The sequence shown here is derived from an EMBL/GenBank/DDBJ whole genome shotgun (WGS) entry which is preliminary data.</text>
</comment>
<protein>
    <recommendedName>
        <fullName evidence="3">Phage protein</fullName>
    </recommendedName>
</protein>
<dbReference type="RefSeq" id="WP_258215070.1">
    <property type="nucleotide sequence ID" value="NZ_JANQBD010000015.1"/>
</dbReference>
<dbReference type="Proteomes" id="UP001300012">
    <property type="component" value="Unassembled WGS sequence"/>
</dbReference>
<organism evidence="1 2">
    <name type="scientific">Paenibacillus radicis</name>
    <name type="common">ex Xue et al. 2023</name>
    <dbReference type="NCBI Taxonomy" id="2972489"/>
    <lineage>
        <taxon>Bacteria</taxon>
        <taxon>Bacillati</taxon>
        <taxon>Bacillota</taxon>
        <taxon>Bacilli</taxon>
        <taxon>Bacillales</taxon>
        <taxon>Paenibacillaceae</taxon>
        <taxon>Paenibacillus</taxon>
    </lineage>
</organism>
<evidence type="ECO:0000313" key="2">
    <source>
        <dbReference type="Proteomes" id="UP001300012"/>
    </source>
</evidence>
<accession>A0ABT1YM59</accession>
<keyword evidence="2" id="KW-1185">Reference proteome</keyword>
<reference evidence="1 2" key="1">
    <citation type="submission" date="2022-08" db="EMBL/GenBank/DDBJ databases">
        <title>Paenibacillus endoradicis sp. nov., Paenibacillus radicibacter sp. nov and Paenibacillus pararadicis sp. nov., three cold-adapted plant growth-promoting bacteria isolated from root of Larix gmelinii in Great Khingan.</title>
        <authorList>
            <person name="Xue H."/>
        </authorList>
    </citation>
    <scope>NUCLEOTIDE SEQUENCE [LARGE SCALE GENOMIC DNA]</scope>
    <source>
        <strain evidence="1 2">N5-1-1-5</strain>
    </source>
</reference>
<gene>
    <name evidence="1" type="ORF">NV381_20120</name>
</gene>
<evidence type="ECO:0000313" key="1">
    <source>
        <dbReference type="EMBL" id="MCR8633494.1"/>
    </source>
</evidence>